<proteinExistence type="predicted"/>
<dbReference type="EMBL" id="ML145086">
    <property type="protein sequence ID" value="TBU64297.1"/>
    <property type="molecule type" value="Genomic_DNA"/>
</dbReference>
<feature type="region of interest" description="Disordered" evidence="1">
    <location>
        <begin position="56"/>
        <end position="78"/>
    </location>
</feature>
<feature type="transmembrane region" description="Helical" evidence="2">
    <location>
        <begin position="16"/>
        <end position="36"/>
    </location>
</feature>
<protein>
    <submittedName>
        <fullName evidence="3">Uncharacterized protein</fullName>
    </submittedName>
</protein>
<reference evidence="3 4" key="1">
    <citation type="submission" date="2019-01" db="EMBL/GenBank/DDBJ databases">
        <title>Draft genome sequences of three monokaryotic isolates of the white-rot basidiomycete fungus Dichomitus squalens.</title>
        <authorList>
            <consortium name="DOE Joint Genome Institute"/>
            <person name="Lopez S.C."/>
            <person name="Andreopoulos B."/>
            <person name="Pangilinan J."/>
            <person name="Lipzen A."/>
            <person name="Riley R."/>
            <person name="Ahrendt S."/>
            <person name="Ng V."/>
            <person name="Barry K."/>
            <person name="Daum C."/>
            <person name="Grigoriev I.V."/>
            <person name="Hilden K.S."/>
            <person name="Makela M.R."/>
            <person name="de Vries R.P."/>
        </authorList>
    </citation>
    <scope>NUCLEOTIDE SEQUENCE [LARGE SCALE GENOMIC DNA]</scope>
    <source>
        <strain evidence="3 4">CBS 464.89</strain>
    </source>
</reference>
<keyword evidence="4" id="KW-1185">Reference proteome</keyword>
<gene>
    <name evidence="3" type="ORF">BD310DRAFT_392026</name>
</gene>
<sequence length="78" mass="9161">MLVPAPVQSPDRSNMVYPWLLYLPLGYVCRCLFGCVRPSGRQFPIMISMVVQQSQRKIRPSRKRPFDRSHRDWCPHSS</sequence>
<organism evidence="3 4">
    <name type="scientific">Dichomitus squalens</name>
    <dbReference type="NCBI Taxonomy" id="114155"/>
    <lineage>
        <taxon>Eukaryota</taxon>
        <taxon>Fungi</taxon>
        <taxon>Dikarya</taxon>
        <taxon>Basidiomycota</taxon>
        <taxon>Agaricomycotina</taxon>
        <taxon>Agaricomycetes</taxon>
        <taxon>Polyporales</taxon>
        <taxon>Polyporaceae</taxon>
        <taxon>Dichomitus</taxon>
    </lineage>
</organism>
<dbReference type="Proteomes" id="UP000292082">
    <property type="component" value="Unassembled WGS sequence"/>
</dbReference>
<accession>A0A4Q9Q9L2</accession>
<evidence type="ECO:0000313" key="4">
    <source>
        <dbReference type="Proteomes" id="UP000292082"/>
    </source>
</evidence>
<dbReference type="AlphaFoldDB" id="A0A4Q9Q9L2"/>
<feature type="compositionally biased region" description="Basic and acidic residues" evidence="1">
    <location>
        <begin position="64"/>
        <end position="78"/>
    </location>
</feature>
<keyword evidence="2" id="KW-1133">Transmembrane helix</keyword>
<keyword evidence="2" id="KW-0472">Membrane</keyword>
<name>A0A4Q9Q9L2_9APHY</name>
<keyword evidence="2" id="KW-0812">Transmembrane</keyword>
<evidence type="ECO:0000313" key="3">
    <source>
        <dbReference type="EMBL" id="TBU64297.1"/>
    </source>
</evidence>
<evidence type="ECO:0000256" key="2">
    <source>
        <dbReference type="SAM" id="Phobius"/>
    </source>
</evidence>
<evidence type="ECO:0000256" key="1">
    <source>
        <dbReference type="SAM" id="MobiDB-lite"/>
    </source>
</evidence>